<evidence type="ECO:0000259" key="15">
    <source>
        <dbReference type="PROSITE" id="PS50109"/>
    </source>
</evidence>
<name>A0A559K096_9BACL</name>
<evidence type="ECO:0000313" key="16">
    <source>
        <dbReference type="EMBL" id="TVY05470.1"/>
    </source>
</evidence>
<evidence type="ECO:0000256" key="12">
    <source>
        <dbReference type="ARBA" id="ARBA00023012"/>
    </source>
</evidence>
<dbReference type="Gene3D" id="1.10.287.130">
    <property type="match status" value="1"/>
</dbReference>
<feature type="transmembrane region" description="Helical" evidence="14">
    <location>
        <begin position="39"/>
        <end position="57"/>
    </location>
</feature>
<dbReference type="Gene3D" id="3.30.565.10">
    <property type="entry name" value="Histidine kinase-like ATPase, C-terminal domain"/>
    <property type="match status" value="1"/>
</dbReference>
<keyword evidence="13 14" id="KW-0472">Membrane</keyword>
<dbReference type="InterPro" id="IPR036890">
    <property type="entry name" value="HATPase_C_sf"/>
</dbReference>
<keyword evidence="8" id="KW-0547">Nucleotide-binding</keyword>
<evidence type="ECO:0000256" key="6">
    <source>
        <dbReference type="ARBA" id="ARBA00022679"/>
    </source>
</evidence>
<dbReference type="InterPro" id="IPR036097">
    <property type="entry name" value="HisK_dim/P_sf"/>
</dbReference>
<keyword evidence="17" id="KW-1185">Reference proteome</keyword>
<comment type="caution">
    <text evidence="16">The sequence shown here is derived from an EMBL/GenBank/DDBJ whole genome shotgun (WGS) entry which is preliminary data.</text>
</comment>
<dbReference type="PANTHER" id="PTHR43065">
    <property type="entry name" value="SENSOR HISTIDINE KINASE"/>
    <property type="match status" value="1"/>
</dbReference>
<organism evidence="16 17">
    <name type="scientific">Paenibacillus cremeus</name>
    <dbReference type="NCBI Taxonomy" id="2163881"/>
    <lineage>
        <taxon>Bacteria</taxon>
        <taxon>Bacillati</taxon>
        <taxon>Bacillota</taxon>
        <taxon>Bacilli</taxon>
        <taxon>Bacillales</taxon>
        <taxon>Paenibacillaceae</taxon>
        <taxon>Paenibacillus</taxon>
    </lineage>
</organism>
<evidence type="ECO:0000256" key="2">
    <source>
        <dbReference type="ARBA" id="ARBA00004651"/>
    </source>
</evidence>
<sequence>MAQWFQIIMGNFVFICIPLILYFVFWMRFGYKIEKFSKIVLSLFLSTALLLCLSFPYQFEDGYLFDFRLIPLVLGIIYGGPWVGGVLFAILIVYRFMIGGDGVYIAVLVASCTYLSLVIFSTKERLNSSAKLFRALIVSTALIPISMKIIWFFLGNINYKQTLIMISYRIIEFLAICVTVYLVEFVSSHFRMQKELQEIEKMRVISQIAASVSHEIRNPLTTVKGLLQLFKEKELPLEKRENLSELAINELNTAINIISDYLTFAKPQIAKMACLDMSMELQHVIVVLTPYANMLQVTLTFVSDIDQSILGDSQQLRQSLINLIKNSIEASSNGRVDIAALMVRESVVIRIQDTGCGMTEKQIQRLGTPYYSTKEKGTGLGTMVAFSLIKAMNGSIHVESEINKGSLFEISFPKATRVSQ</sequence>
<dbReference type="GO" id="GO:0071555">
    <property type="term" value="P:cell wall organization"/>
    <property type="evidence" value="ECO:0007669"/>
    <property type="project" value="InterPro"/>
</dbReference>
<protein>
    <recommendedName>
        <fullName evidence="3">histidine kinase</fullName>
        <ecNumber evidence="3">2.7.13.3</ecNumber>
    </recommendedName>
</protein>
<dbReference type="AlphaFoldDB" id="A0A559K096"/>
<evidence type="ECO:0000256" key="8">
    <source>
        <dbReference type="ARBA" id="ARBA00022741"/>
    </source>
</evidence>
<dbReference type="PROSITE" id="PS50109">
    <property type="entry name" value="HIS_KIN"/>
    <property type="match status" value="1"/>
</dbReference>
<evidence type="ECO:0000256" key="1">
    <source>
        <dbReference type="ARBA" id="ARBA00000085"/>
    </source>
</evidence>
<evidence type="ECO:0000256" key="13">
    <source>
        <dbReference type="ARBA" id="ARBA00023136"/>
    </source>
</evidence>
<keyword evidence="5" id="KW-0597">Phosphoprotein</keyword>
<evidence type="ECO:0000256" key="14">
    <source>
        <dbReference type="SAM" id="Phobius"/>
    </source>
</evidence>
<keyword evidence="12" id="KW-0902">Two-component regulatory system</keyword>
<dbReference type="GO" id="GO:0005524">
    <property type="term" value="F:ATP binding"/>
    <property type="evidence" value="ECO:0007669"/>
    <property type="project" value="UniProtKB-KW"/>
</dbReference>
<dbReference type="EMBL" id="VNJI01000058">
    <property type="protein sequence ID" value="TVY05470.1"/>
    <property type="molecule type" value="Genomic_DNA"/>
</dbReference>
<keyword evidence="7 14" id="KW-0812">Transmembrane</keyword>
<dbReference type="Proteomes" id="UP000317036">
    <property type="component" value="Unassembled WGS sequence"/>
</dbReference>
<evidence type="ECO:0000313" key="17">
    <source>
        <dbReference type="Proteomes" id="UP000317036"/>
    </source>
</evidence>
<keyword evidence="6" id="KW-0808">Transferase</keyword>
<dbReference type="SUPFAM" id="SSF55874">
    <property type="entry name" value="ATPase domain of HSP90 chaperone/DNA topoisomerase II/histidine kinase"/>
    <property type="match status" value="1"/>
</dbReference>
<dbReference type="PRINTS" id="PR00344">
    <property type="entry name" value="BCTRLSENSOR"/>
</dbReference>
<dbReference type="GO" id="GO:0005886">
    <property type="term" value="C:plasma membrane"/>
    <property type="evidence" value="ECO:0007669"/>
    <property type="project" value="UniProtKB-SubCell"/>
</dbReference>
<proteinExistence type="predicted"/>
<feature type="transmembrane region" description="Helical" evidence="14">
    <location>
        <begin position="166"/>
        <end position="186"/>
    </location>
</feature>
<evidence type="ECO:0000256" key="7">
    <source>
        <dbReference type="ARBA" id="ARBA00022692"/>
    </source>
</evidence>
<keyword evidence="4" id="KW-1003">Cell membrane</keyword>
<dbReference type="InterPro" id="IPR003594">
    <property type="entry name" value="HATPase_dom"/>
</dbReference>
<dbReference type="InterPro" id="IPR004358">
    <property type="entry name" value="Sig_transdc_His_kin-like_C"/>
</dbReference>
<dbReference type="InterPro" id="IPR005467">
    <property type="entry name" value="His_kinase_dom"/>
</dbReference>
<dbReference type="InterPro" id="IPR003661">
    <property type="entry name" value="HisK_dim/P_dom"/>
</dbReference>
<evidence type="ECO:0000256" key="10">
    <source>
        <dbReference type="ARBA" id="ARBA00022840"/>
    </source>
</evidence>
<keyword evidence="10" id="KW-0067">ATP-binding</keyword>
<reference evidence="16 17" key="1">
    <citation type="submission" date="2019-07" db="EMBL/GenBank/DDBJ databases">
        <authorList>
            <person name="Kim J."/>
        </authorList>
    </citation>
    <scope>NUCLEOTIDE SEQUENCE [LARGE SCALE GENOMIC DNA]</scope>
    <source>
        <strain evidence="16 17">JC52</strain>
    </source>
</reference>
<keyword evidence="11 14" id="KW-1133">Transmembrane helix</keyword>
<dbReference type="OrthoDB" id="9815750at2"/>
<feature type="transmembrane region" description="Helical" evidence="14">
    <location>
        <begin position="102"/>
        <end position="120"/>
    </location>
</feature>
<dbReference type="SUPFAM" id="SSF47384">
    <property type="entry name" value="Homodimeric domain of signal transducing histidine kinase"/>
    <property type="match status" value="1"/>
</dbReference>
<evidence type="ECO:0000256" key="9">
    <source>
        <dbReference type="ARBA" id="ARBA00022777"/>
    </source>
</evidence>
<dbReference type="SMART" id="SM00388">
    <property type="entry name" value="HisKA"/>
    <property type="match status" value="1"/>
</dbReference>
<accession>A0A559K096</accession>
<dbReference type="Pfam" id="PF07694">
    <property type="entry name" value="5TM-5TMR_LYT"/>
    <property type="match status" value="1"/>
</dbReference>
<dbReference type="EC" id="2.7.13.3" evidence="3"/>
<evidence type="ECO:0000256" key="11">
    <source>
        <dbReference type="ARBA" id="ARBA00022989"/>
    </source>
</evidence>
<feature type="transmembrane region" description="Helical" evidence="14">
    <location>
        <begin position="69"/>
        <end position="96"/>
    </location>
</feature>
<dbReference type="RefSeq" id="WP_144854043.1">
    <property type="nucleotide sequence ID" value="NZ_VNJI01000058.1"/>
</dbReference>
<keyword evidence="9" id="KW-0418">Kinase</keyword>
<dbReference type="SMART" id="SM00387">
    <property type="entry name" value="HATPase_c"/>
    <property type="match status" value="1"/>
</dbReference>
<evidence type="ECO:0000256" key="4">
    <source>
        <dbReference type="ARBA" id="ARBA00022475"/>
    </source>
</evidence>
<comment type="catalytic activity">
    <reaction evidence="1">
        <text>ATP + protein L-histidine = ADP + protein N-phospho-L-histidine.</text>
        <dbReference type="EC" id="2.7.13.3"/>
    </reaction>
</comment>
<comment type="subcellular location">
    <subcellularLocation>
        <location evidence="2">Cell membrane</location>
        <topology evidence="2">Multi-pass membrane protein</topology>
    </subcellularLocation>
</comment>
<gene>
    <name evidence="16" type="ORF">FPZ49_30165</name>
</gene>
<evidence type="ECO:0000256" key="3">
    <source>
        <dbReference type="ARBA" id="ARBA00012438"/>
    </source>
</evidence>
<dbReference type="Pfam" id="PF00512">
    <property type="entry name" value="HisKA"/>
    <property type="match status" value="1"/>
</dbReference>
<dbReference type="CDD" id="cd00082">
    <property type="entry name" value="HisKA"/>
    <property type="match status" value="1"/>
</dbReference>
<feature type="domain" description="Histidine kinase" evidence="15">
    <location>
        <begin position="211"/>
        <end position="416"/>
    </location>
</feature>
<dbReference type="PANTHER" id="PTHR43065:SF46">
    <property type="entry name" value="C4-DICARBOXYLATE TRANSPORT SENSOR PROTEIN DCTB"/>
    <property type="match status" value="1"/>
</dbReference>
<evidence type="ECO:0000256" key="5">
    <source>
        <dbReference type="ARBA" id="ARBA00022553"/>
    </source>
</evidence>
<feature type="transmembrane region" description="Helical" evidence="14">
    <location>
        <begin position="7"/>
        <end position="27"/>
    </location>
</feature>
<dbReference type="InterPro" id="IPR011620">
    <property type="entry name" value="Sig_transdc_His_kinase_LytS_TM"/>
</dbReference>
<feature type="transmembrane region" description="Helical" evidence="14">
    <location>
        <begin position="132"/>
        <end position="154"/>
    </location>
</feature>
<dbReference type="GO" id="GO:0000155">
    <property type="term" value="F:phosphorelay sensor kinase activity"/>
    <property type="evidence" value="ECO:0007669"/>
    <property type="project" value="InterPro"/>
</dbReference>
<dbReference type="Pfam" id="PF02518">
    <property type="entry name" value="HATPase_c"/>
    <property type="match status" value="1"/>
</dbReference>